<keyword evidence="3" id="KW-1185">Reference proteome</keyword>
<dbReference type="InterPro" id="IPR006311">
    <property type="entry name" value="TAT_signal"/>
</dbReference>
<evidence type="ECO:0008006" key="4">
    <source>
        <dbReference type="Google" id="ProtNLM"/>
    </source>
</evidence>
<dbReference type="EMBL" id="JBHLSV010000019">
    <property type="protein sequence ID" value="MFC0675139.1"/>
    <property type="molecule type" value="Genomic_DNA"/>
</dbReference>
<protein>
    <recommendedName>
        <fullName evidence="4">Transcriptional initiation protein Tat</fullName>
    </recommendedName>
</protein>
<gene>
    <name evidence="2" type="ORF">ACFFF6_14335</name>
</gene>
<accession>A0ABV6RDS0</accession>
<name>A0ABV6RDS0_9MICO</name>
<proteinExistence type="predicted"/>
<dbReference type="Proteomes" id="UP001589793">
    <property type="component" value="Unassembled WGS sequence"/>
</dbReference>
<feature type="signal peptide" evidence="1">
    <location>
        <begin position="1"/>
        <end position="37"/>
    </location>
</feature>
<dbReference type="RefSeq" id="WP_376981892.1">
    <property type="nucleotide sequence ID" value="NZ_JBHLSV010000019.1"/>
</dbReference>
<dbReference type="PROSITE" id="PS51318">
    <property type="entry name" value="TAT"/>
    <property type="match status" value="1"/>
</dbReference>
<organism evidence="2 3">
    <name type="scientific">Brachybacterium hainanense</name>
    <dbReference type="NCBI Taxonomy" id="1541174"/>
    <lineage>
        <taxon>Bacteria</taxon>
        <taxon>Bacillati</taxon>
        <taxon>Actinomycetota</taxon>
        <taxon>Actinomycetes</taxon>
        <taxon>Micrococcales</taxon>
        <taxon>Dermabacteraceae</taxon>
        <taxon>Brachybacterium</taxon>
    </lineage>
</organism>
<sequence>MTSAEPPVSHPSRRAALRGAAWAAPVVGIAISAPALAASEGGPVPNEEADYYWSSESQGTYTRLDAEPGRLSAQYSTQVSFRSNPPGTQPPAGGVLVLRVEFDQPVTIERLTTTQWDLMEPGSLDTPSAVWEFHLSPSGQGGSLDFALVGTRPGPISVETTMGLHFGGPTTWSETRNGTSAVLVE</sequence>
<comment type="caution">
    <text evidence="2">The sequence shown here is derived from an EMBL/GenBank/DDBJ whole genome shotgun (WGS) entry which is preliminary data.</text>
</comment>
<evidence type="ECO:0000313" key="2">
    <source>
        <dbReference type="EMBL" id="MFC0675139.1"/>
    </source>
</evidence>
<evidence type="ECO:0000313" key="3">
    <source>
        <dbReference type="Proteomes" id="UP001589793"/>
    </source>
</evidence>
<reference evidence="2 3" key="1">
    <citation type="submission" date="2024-09" db="EMBL/GenBank/DDBJ databases">
        <authorList>
            <person name="Sun Q."/>
            <person name="Mori K."/>
        </authorList>
    </citation>
    <scope>NUCLEOTIDE SEQUENCE [LARGE SCALE GENOMIC DNA]</scope>
    <source>
        <strain evidence="2 3">CICC 10874</strain>
    </source>
</reference>
<keyword evidence="1" id="KW-0732">Signal</keyword>
<evidence type="ECO:0000256" key="1">
    <source>
        <dbReference type="SAM" id="SignalP"/>
    </source>
</evidence>
<feature type="chain" id="PRO_5047380802" description="Transcriptional initiation protein Tat" evidence="1">
    <location>
        <begin position="38"/>
        <end position="185"/>
    </location>
</feature>